<evidence type="ECO:0000256" key="1">
    <source>
        <dbReference type="SAM" id="MobiDB-lite"/>
    </source>
</evidence>
<name>A0ABN9XDT0_9DINO</name>
<comment type="caution">
    <text evidence="2">The sequence shown here is derived from an EMBL/GenBank/DDBJ whole genome shotgun (WGS) entry which is preliminary data.</text>
</comment>
<organism evidence="2 3">
    <name type="scientific">Prorocentrum cordatum</name>
    <dbReference type="NCBI Taxonomy" id="2364126"/>
    <lineage>
        <taxon>Eukaryota</taxon>
        <taxon>Sar</taxon>
        <taxon>Alveolata</taxon>
        <taxon>Dinophyceae</taxon>
        <taxon>Prorocentrales</taxon>
        <taxon>Prorocentraceae</taxon>
        <taxon>Prorocentrum</taxon>
    </lineage>
</organism>
<reference evidence="2" key="1">
    <citation type="submission" date="2023-10" db="EMBL/GenBank/DDBJ databases">
        <authorList>
            <person name="Chen Y."/>
            <person name="Shah S."/>
            <person name="Dougan E. K."/>
            <person name="Thang M."/>
            <person name="Chan C."/>
        </authorList>
    </citation>
    <scope>NUCLEOTIDE SEQUENCE [LARGE SCALE GENOMIC DNA]</scope>
</reference>
<gene>
    <name evidence="2" type="ORF">PCOR1329_LOCUS74872</name>
</gene>
<feature type="compositionally biased region" description="Basic and acidic residues" evidence="1">
    <location>
        <begin position="14"/>
        <end position="24"/>
    </location>
</feature>
<keyword evidence="3" id="KW-1185">Reference proteome</keyword>
<sequence>MENRRADAPPSRKPTPDQSKRDTQMEENMSSEIWGHPAPPGHGGRQPPPRPCGMSAGQGAEGLGALGEVAPPAPPPDGQACTSPEIARANYGKTAMTMTKTESGTAGFGCGHRPSWPLSVRGSSSRVRDSWRGPMTKIGVDKAPRQLGAGPRASLLERSPRRAWPERAAGSEGQQGEEKQRPSAAAEMCMPQPAPAWVARGRKKSPPGHSRCMPT</sequence>
<accession>A0ABN9XDT0</accession>
<evidence type="ECO:0000313" key="2">
    <source>
        <dbReference type="EMBL" id="CAK0896398.1"/>
    </source>
</evidence>
<proteinExistence type="predicted"/>
<dbReference type="Proteomes" id="UP001189429">
    <property type="component" value="Unassembled WGS sequence"/>
</dbReference>
<feature type="region of interest" description="Disordered" evidence="1">
    <location>
        <begin position="1"/>
        <end position="83"/>
    </location>
</feature>
<feature type="region of interest" description="Disordered" evidence="1">
    <location>
        <begin position="102"/>
        <end position="215"/>
    </location>
</feature>
<evidence type="ECO:0000313" key="3">
    <source>
        <dbReference type="Proteomes" id="UP001189429"/>
    </source>
</evidence>
<protein>
    <submittedName>
        <fullName evidence="2">Uncharacterized protein</fullName>
    </submittedName>
</protein>
<dbReference type="EMBL" id="CAUYUJ010020180">
    <property type="protein sequence ID" value="CAK0896398.1"/>
    <property type="molecule type" value="Genomic_DNA"/>
</dbReference>